<sequence>MSIIPEPWQAEVALLLIVLLLAAFMSERYPADVTAAGGAALFILLGLVPVDDVMQAFANPAPITIAALFVISGALVRTGLLEAMAGYLVDRASVTPRAALVTFFLGALVASAFVNNTPVVLILIPVITRLARALDTAETRLLIPLSYVAIVGGTCTLIGTSTNILVAGVAQEQGLERFGIFEITGVGLMVAAAGLVSLMVLGPLLLPGRAGSRVGATADLGYLTEVRIGAEYGGIGRPLAEVSDFRRAGVRVTGLRTGSGIVRRKLDERVLEAGDVLILRADLSELLTLHETEHLVVGLRRGGRTPEGEPMIAEAIVTPALGRRHDTLSDLEIASRYGMIVLGAHRHGHPAGPDLAAARLRPADKLLLEGPASAFERLSQRGELVSVTVSAGRAYRRAKAPVAVLALVGIVALAAFGVAPIEILSLIAVAAILILRCIDNDEAWSAIDGGILVLIFSMLIIGRGMENSGAVQLIADAAAPWLEPLPAIAMLAAVYLMTSILTETVTNNAVAVVVTPVAIALAEGAGLDPRGFVVAVMMGASASFATPVGYQTNTLVYGAGDYRFTDFLKIGVPMNLIAGAAAVLAIPVFFPLGG</sequence>
<feature type="transmembrane region" description="Helical" evidence="7">
    <location>
        <begin position="443"/>
        <end position="461"/>
    </location>
</feature>
<comment type="subcellular location">
    <subcellularLocation>
        <location evidence="1">Membrane</location>
        <topology evidence="1">Multi-pass membrane protein</topology>
    </subcellularLocation>
</comment>
<dbReference type="PATRIC" id="fig|1123501.6.peg.193"/>
<evidence type="ECO:0000313" key="9">
    <source>
        <dbReference type="EMBL" id="KIQ71359.1"/>
    </source>
</evidence>
<dbReference type="AlphaFoldDB" id="A0A0D0QA65"/>
<evidence type="ECO:0000256" key="6">
    <source>
        <dbReference type="ARBA" id="ARBA00023136"/>
    </source>
</evidence>
<keyword evidence="3 7" id="KW-0812">Transmembrane</keyword>
<dbReference type="InterPro" id="IPR031312">
    <property type="entry name" value="Na/sul_symport_CS"/>
</dbReference>
<feature type="domain" description="RCK C-terminal" evidence="8">
    <location>
        <begin position="209"/>
        <end position="295"/>
    </location>
</feature>
<feature type="transmembrane region" description="Helical" evidence="7">
    <location>
        <begin position="61"/>
        <end position="80"/>
    </location>
</feature>
<comment type="caution">
    <text evidence="9">The sequence shown here is derived from an EMBL/GenBank/DDBJ whole genome shotgun (WGS) entry which is preliminary data.</text>
</comment>
<feature type="transmembrane region" description="Helical" evidence="7">
    <location>
        <begin position="35"/>
        <end position="54"/>
    </location>
</feature>
<feature type="transmembrane region" description="Helical" evidence="7">
    <location>
        <begin position="100"/>
        <end position="124"/>
    </location>
</feature>
<reference evidence="9 10" key="1">
    <citation type="submission" date="2013-01" db="EMBL/GenBank/DDBJ databases">
        <authorList>
            <person name="Fiebig A."/>
            <person name="Goeker M."/>
            <person name="Klenk H.-P.P."/>
        </authorList>
    </citation>
    <scope>NUCLEOTIDE SEQUENCE [LARGE SCALE GENOMIC DNA]</scope>
    <source>
        <strain evidence="9 10">DSM 24838</strain>
    </source>
</reference>
<proteinExistence type="predicted"/>
<dbReference type="Gene3D" id="3.30.70.1450">
    <property type="entry name" value="Regulator of K+ conductance, C-terminal domain"/>
    <property type="match status" value="2"/>
</dbReference>
<feature type="transmembrane region" description="Helical" evidence="7">
    <location>
        <begin position="509"/>
        <end position="525"/>
    </location>
</feature>
<keyword evidence="10" id="KW-1185">Reference proteome</keyword>
<dbReference type="SUPFAM" id="SSF116726">
    <property type="entry name" value="TrkA C-terminal domain-like"/>
    <property type="match status" value="2"/>
</dbReference>
<evidence type="ECO:0000313" key="10">
    <source>
        <dbReference type="Proteomes" id="UP000035100"/>
    </source>
</evidence>
<evidence type="ECO:0000256" key="3">
    <source>
        <dbReference type="ARBA" id="ARBA00022692"/>
    </source>
</evidence>
<dbReference type="PANTHER" id="PTHR43652:SF2">
    <property type="entry name" value="BASIC AMINO ACID ANTIPORTER YFCC-RELATED"/>
    <property type="match status" value="1"/>
</dbReference>
<feature type="transmembrane region" description="Helical" evidence="7">
    <location>
        <begin position="12"/>
        <end position="29"/>
    </location>
</feature>
<dbReference type="Pfam" id="PF03600">
    <property type="entry name" value="CitMHS"/>
    <property type="match status" value="1"/>
</dbReference>
<dbReference type="PROSITE" id="PS51202">
    <property type="entry name" value="RCK_C"/>
    <property type="match status" value="2"/>
</dbReference>
<feature type="transmembrane region" description="Helical" evidence="7">
    <location>
        <begin position="570"/>
        <end position="592"/>
    </location>
</feature>
<evidence type="ECO:0000256" key="5">
    <source>
        <dbReference type="ARBA" id="ARBA00022989"/>
    </source>
</evidence>
<feature type="transmembrane region" description="Helical" evidence="7">
    <location>
        <begin position="532"/>
        <end position="550"/>
    </location>
</feature>
<name>A0A0D0QA65_9RHOB</name>
<keyword evidence="5 7" id="KW-1133">Transmembrane helix</keyword>
<keyword evidence="6 7" id="KW-0472">Membrane</keyword>
<gene>
    <name evidence="9" type="ORF">Wenmar_00136</name>
</gene>
<evidence type="ECO:0000256" key="7">
    <source>
        <dbReference type="SAM" id="Phobius"/>
    </source>
</evidence>
<dbReference type="InterPro" id="IPR051679">
    <property type="entry name" value="DASS-Related_Transporters"/>
</dbReference>
<keyword evidence="4" id="KW-0677">Repeat</keyword>
<dbReference type="GO" id="GO:0008324">
    <property type="term" value="F:monoatomic cation transmembrane transporter activity"/>
    <property type="evidence" value="ECO:0007669"/>
    <property type="project" value="InterPro"/>
</dbReference>
<accession>A0A0D0QA65</accession>
<dbReference type="Proteomes" id="UP000035100">
    <property type="component" value="Unassembled WGS sequence"/>
</dbReference>
<evidence type="ECO:0000259" key="8">
    <source>
        <dbReference type="PROSITE" id="PS51202"/>
    </source>
</evidence>
<evidence type="ECO:0000256" key="2">
    <source>
        <dbReference type="ARBA" id="ARBA00022448"/>
    </source>
</evidence>
<dbReference type="GO" id="GO:0006813">
    <property type="term" value="P:potassium ion transport"/>
    <property type="evidence" value="ECO:0007669"/>
    <property type="project" value="InterPro"/>
</dbReference>
<keyword evidence="2" id="KW-0813">Transport</keyword>
<dbReference type="GO" id="GO:0005886">
    <property type="term" value="C:plasma membrane"/>
    <property type="evidence" value="ECO:0007669"/>
    <property type="project" value="TreeGrafter"/>
</dbReference>
<dbReference type="InterPro" id="IPR004680">
    <property type="entry name" value="Cit_transptr-like_dom"/>
</dbReference>
<dbReference type="EMBL" id="AONG01000002">
    <property type="protein sequence ID" value="KIQ71359.1"/>
    <property type="molecule type" value="Genomic_DNA"/>
</dbReference>
<dbReference type="InterPro" id="IPR006037">
    <property type="entry name" value="RCK_C"/>
</dbReference>
<protein>
    <submittedName>
        <fullName evidence="9">Di-and tricarboxylate transporter</fullName>
    </submittedName>
</protein>
<organism evidence="9 10">
    <name type="scientific">Wenxinia marina DSM 24838</name>
    <dbReference type="NCBI Taxonomy" id="1123501"/>
    <lineage>
        <taxon>Bacteria</taxon>
        <taxon>Pseudomonadati</taxon>
        <taxon>Pseudomonadota</taxon>
        <taxon>Alphaproteobacteria</taxon>
        <taxon>Rhodobacterales</taxon>
        <taxon>Roseobacteraceae</taxon>
        <taxon>Wenxinia</taxon>
    </lineage>
</organism>
<feature type="transmembrane region" description="Helical" evidence="7">
    <location>
        <begin position="473"/>
        <end position="497"/>
    </location>
</feature>
<feature type="domain" description="RCK C-terminal" evidence="8">
    <location>
        <begin position="300"/>
        <end position="384"/>
    </location>
</feature>
<evidence type="ECO:0000256" key="1">
    <source>
        <dbReference type="ARBA" id="ARBA00004141"/>
    </source>
</evidence>
<feature type="transmembrane region" description="Helical" evidence="7">
    <location>
        <begin position="402"/>
        <end position="431"/>
    </location>
</feature>
<feature type="transmembrane region" description="Helical" evidence="7">
    <location>
        <begin position="145"/>
        <end position="166"/>
    </location>
</feature>
<evidence type="ECO:0000256" key="4">
    <source>
        <dbReference type="ARBA" id="ARBA00022737"/>
    </source>
</evidence>
<dbReference type="PANTHER" id="PTHR43652">
    <property type="entry name" value="BASIC AMINO ACID ANTIPORTER YFCC-RELATED"/>
    <property type="match status" value="1"/>
</dbReference>
<dbReference type="InterPro" id="IPR036721">
    <property type="entry name" value="RCK_C_sf"/>
</dbReference>
<dbReference type="eggNOG" id="COG0471">
    <property type="taxonomic scope" value="Bacteria"/>
</dbReference>
<dbReference type="PROSITE" id="PS01271">
    <property type="entry name" value="NA_SULFATE"/>
    <property type="match status" value="1"/>
</dbReference>
<feature type="transmembrane region" description="Helical" evidence="7">
    <location>
        <begin position="186"/>
        <end position="206"/>
    </location>
</feature>